<proteinExistence type="predicted"/>
<dbReference type="AlphaFoldDB" id="A0A9X3F7Z0"/>
<sequence length="257" mass="27923">MKYISIISLFVFVMITGCMQPVDVEVEEVPDQPNLISISVGVMGETGLFSAFANSLEEIDTDNRTATIWVSTFMPMDNIWASVRVEAGCTITPLDGAAEFGGFGDFSQPGKYRITAASGASADWTISIEQDPNMPDISCLADFWSGEGVNCLDVPYPSYSPSNVSAEKVDCNHITIATNFWNDSSAPMVLKLELGEPDPSTFVGSVTLLEDVSFSSWGYNMKYSAGSAGTYDLNTFELTFNAAFEGYGSSYPLKFYK</sequence>
<name>A0A9X3F7Z0_9BACT</name>
<accession>A0A9X3F7Z0</accession>
<evidence type="ECO:0000313" key="3">
    <source>
        <dbReference type="Proteomes" id="UP001145087"/>
    </source>
</evidence>
<organism evidence="2 3">
    <name type="scientific">Draconibacterium aestuarii</name>
    <dbReference type="NCBI Taxonomy" id="2998507"/>
    <lineage>
        <taxon>Bacteria</taxon>
        <taxon>Pseudomonadati</taxon>
        <taxon>Bacteroidota</taxon>
        <taxon>Bacteroidia</taxon>
        <taxon>Marinilabiliales</taxon>
        <taxon>Prolixibacteraceae</taxon>
        <taxon>Draconibacterium</taxon>
    </lineage>
</organism>
<dbReference type="InterPro" id="IPR054460">
    <property type="entry name" value="DUF5018-rel"/>
</dbReference>
<feature type="domain" description="DUF5018" evidence="1">
    <location>
        <begin position="76"/>
        <end position="126"/>
    </location>
</feature>
<dbReference type="EMBL" id="JAPOHD010000027">
    <property type="protein sequence ID" value="MCY1721427.1"/>
    <property type="molecule type" value="Genomic_DNA"/>
</dbReference>
<dbReference type="Proteomes" id="UP001145087">
    <property type="component" value="Unassembled WGS sequence"/>
</dbReference>
<evidence type="ECO:0000313" key="2">
    <source>
        <dbReference type="EMBL" id="MCY1721427.1"/>
    </source>
</evidence>
<evidence type="ECO:0000259" key="1">
    <source>
        <dbReference type="Pfam" id="PF22243"/>
    </source>
</evidence>
<keyword evidence="3" id="KW-1185">Reference proteome</keyword>
<dbReference type="RefSeq" id="WP_343333757.1">
    <property type="nucleotide sequence ID" value="NZ_JAPOHD010000027.1"/>
</dbReference>
<dbReference type="Gene3D" id="2.60.40.4120">
    <property type="match status" value="1"/>
</dbReference>
<dbReference type="PROSITE" id="PS51257">
    <property type="entry name" value="PROKAR_LIPOPROTEIN"/>
    <property type="match status" value="1"/>
</dbReference>
<gene>
    <name evidence="2" type="ORF">OU798_13810</name>
</gene>
<protein>
    <recommendedName>
        <fullName evidence="1">DUF5018 domain-containing protein</fullName>
    </recommendedName>
</protein>
<dbReference type="Pfam" id="PF22243">
    <property type="entry name" value="DUF5018-rel"/>
    <property type="match status" value="1"/>
</dbReference>
<comment type="caution">
    <text evidence="2">The sequence shown here is derived from an EMBL/GenBank/DDBJ whole genome shotgun (WGS) entry which is preliminary data.</text>
</comment>
<reference evidence="2" key="1">
    <citation type="submission" date="2022-11" db="EMBL/GenBank/DDBJ databases">
        <title>Marilongibacter aestuarii gen. nov., sp. nov., isolated from tidal flat sediment.</title>
        <authorList>
            <person name="Jiayan W."/>
        </authorList>
    </citation>
    <scope>NUCLEOTIDE SEQUENCE</scope>
    <source>
        <strain evidence="2">Z1-6</strain>
    </source>
</reference>